<organism evidence="1 2">
    <name type="scientific">Pseudomonas phytophila</name>
    <dbReference type="NCBI Taxonomy" id="2867264"/>
    <lineage>
        <taxon>Bacteria</taxon>
        <taxon>Pseudomonadati</taxon>
        <taxon>Pseudomonadota</taxon>
        <taxon>Gammaproteobacteria</taxon>
        <taxon>Pseudomonadales</taxon>
        <taxon>Pseudomonadaceae</taxon>
        <taxon>Pseudomonas</taxon>
    </lineage>
</organism>
<dbReference type="Gene3D" id="3.80.10.10">
    <property type="entry name" value="Ribonuclease Inhibitor"/>
    <property type="match status" value="1"/>
</dbReference>
<dbReference type="InterPro" id="IPR032675">
    <property type="entry name" value="LRR_dom_sf"/>
</dbReference>
<dbReference type="SUPFAM" id="SSF52058">
    <property type="entry name" value="L domain-like"/>
    <property type="match status" value="1"/>
</dbReference>
<sequence>MALLLDREFAEHELAERNEHDLRNISAKVWPVILSRCIATELRLYNIKLPTLDGIETLVRTRQLRLEWATKIESLEPVFRLKGLTHLTIGDFPKLRRLDGLETLSELTELHLSGNVGGGSAPLRLDSIESVSRIPNLNRLSIANMKLETDDISSLARCSNLRYLSLTNQFQRTQIAFLAGKLNAQLAEPLTAHVKTHLRCVKCDAFTSMFTGRRMPFLCPVCDAPRFEKLTQQFEQMVVDASSAE</sequence>
<protein>
    <submittedName>
        <fullName evidence="1">Leucine-rich repeat domain-containing protein</fullName>
    </submittedName>
</protein>
<dbReference type="Proteomes" id="UP001063228">
    <property type="component" value="Chromosome"/>
</dbReference>
<evidence type="ECO:0000313" key="2">
    <source>
        <dbReference type="Proteomes" id="UP001063228"/>
    </source>
</evidence>
<accession>A0ABY6FL00</accession>
<keyword evidence="2" id="KW-1185">Reference proteome</keyword>
<gene>
    <name evidence="1" type="ORF">K3169_10650</name>
</gene>
<name>A0ABY6FL00_9PSED</name>
<dbReference type="EMBL" id="CP081201">
    <property type="protein sequence ID" value="UXZ98283.1"/>
    <property type="molecule type" value="Genomic_DNA"/>
</dbReference>
<reference evidence="1" key="1">
    <citation type="submission" date="2021-08" db="EMBL/GenBank/DDBJ databases">
        <title>Complete genome sequence of Pseudomonas phytophila.</title>
        <authorList>
            <person name="Weir B.S."/>
            <person name="Templeton M.D."/>
            <person name="Arshed S."/>
            <person name="Andersen M.T."/>
            <person name="Jayaraman J."/>
        </authorList>
    </citation>
    <scope>NUCLEOTIDE SEQUENCE</scope>
    <source>
        <strain evidence="1">ICMP 23753</strain>
    </source>
</reference>
<dbReference type="RefSeq" id="WP_263271393.1">
    <property type="nucleotide sequence ID" value="NZ_CP081201.1"/>
</dbReference>
<proteinExistence type="predicted"/>
<evidence type="ECO:0000313" key="1">
    <source>
        <dbReference type="EMBL" id="UXZ98283.1"/>
    </source>
</evidence>